<evidence type="ECO:0000256" key="1">
    <source>
        <dbReference type="SAM" id="MobiDB-lite"/>
    </source>
</evidence>
<sequence>MSKETMNSDVERMYRPSEYNNIQKENEQLKKTIEAYKKVIEDLLNK</sequence>
<evidence type="ECO:0000313" key="3">
    <source>
        <dbReference type="Proteomes" id="UP001519345"/>
    </source>
</evidence>
<accession>A0ABS4IKW0</accession>
<keyword evidence="3" id="KW-1185">Reference proteome</keyword>
<name>A0ABS4IKW0_9BACI</name>
<organism evidence="2 3">
    <name type="scientific">Virgibacillus natechei</name>
    <dbReference type="NCBI Taxonomy" id="1216297"/>
    <lineage>
        <taxon>Bacteria</taxon>
        <taxon>Bacillati</taxon>
        <taxon>Bacillota</taxon>
        <taxon>Bacilli</taxon>
        <taxon>Bacillales</taxon>
        <taxon>Bacillaceae</taxon>
        <taxon>Virgibacillus</taxon>
    </lineage>
</organism>
<evidence type="ECO:0008006" key="4">
    <source>
        <dbReference type="Google" id="ProtNLM"/>
    </source>
</evidence>
<protein>
    <recommendedName>
        <fullName evidence="4">Transposase</fullName>
    </recommendedName>
</protein>
<feature type="region of interest" description="Disordered" evidence="1">
    <location>
        <begin position="1"/>
        <end position="21"/>
    </location>
</feature>
<dbReference type="Proteomes" id="UP001519345">
    <property type="component" value="Unassembled WGS sequence"/>
</dbReference>
<proteinExistence type="predicted"/>
<comment type="caution">
    <text evidence="2">The sequence shown here is derived from an EMBL/GenBank/DDBJ whole genome shotgun (WGS) entry which is preliminary data.</text>
</comment>
<dbReference type="RefSeq" id="WP_209464622.1">
    <property type="nucleotide sequence ID" value="NZ_CP110224.1"/>
</dbReference>
<reference evidence="2 3" key="1">
    <citation type="submission" date="2021-03" db="EMBL/GenBank/DDBJ databases">
        <title>Genomic Encyclopedia of Type Strains, Phase IV (KMG-IV): sequencing the most valuable type-strain genomes for metagenomic binning, comparative biology and taxonomic classification.</title>
        <authorList>
            <person name="Goeker M."/>
        </authorList>
    </citation>
    <scope>NUCLEOTIDE SEQUENCE [LARGE SCALE GENOMIC DNA]</scope>
    <source>
        <strain evidence="2 3">DSM 25609</strain>
    </source>
</reference>
<gene>
    <name evidence="2" type="ORF">J2Z83_003750</name>
</gene>
<dbReference type="EMBL" id="JAGGKX010000029">
    <property type="protein sequence ID" value="MBP1971599.1"/>
    <property type="molecule type" value="Genomic_DNA"/>
</dbReference>
<evidence type="ECO:0000313" key="2">
    <source>
        <dbReference type="EMBL" id="MBP1971599.1"/>
    </source>
</evidence>